<proteinExistence type="predicted"/>
<dbReference type="CDD" id="cd01949">
    <property type="entry name" value="GGDEF"/>
    <property type="match status" value="1"/>
</dbReference>
<dbReference type="AlphaFoldDB" id="E8X1M1"/>
<dbReference type="InterPro" id="IPR029787">
    <property type="entry name" value="Nucleotide_cyclase"/>
</dbReference>
<comment type="catalytic activity">
    <reaction evidence="2">
        <text>2 GTP = 3',3'-c-di-GMP + 2 diphosphate</text>
        <dbReference type="Rhea" id="RHEA:24898"/>
        <dbReference type="ChEBI" id="CHEBI:33019"/>
        <dbReference type="ChEBI" id="CHEBI:37565"/>
        <dbReference type="ChEBI" id="CHEBI:58805"/>
        <dbReference type="EC" id="2.7.7.65"/>
    </reaction>
</comment>
<dbReference type="eggNOG" id="COG3706">
    <property type="taxonomic scope" value="Bacteria"/>
</dbReference>
<dbReference type="PROSITE" id="PS50887">
    <property type="entry name" value="GGDEF"/>
    <property type="match status" value="1"/>
</dbReference>
<dbReference type="EC" id="2.7.7.65" evidence="1"/>
<dbReference type="InterPro" id="IPR043128">
    <property type="entry name" value="Rev_trsase/Diguanyl_cyclase"/>
</dbReference>
<feature type="domain" description="GGDEF" evidence="4">
    <location>
        <begin position="312"/>
        <end position="452"/>
    </location>
</feature>
<feature type="transmembrane region" description="Helical" evidence="3">
    <location>
        <begin position="230"/>
        <end position="250"/>
    </location>
</feature>
<dbReference type="SUPFAM" id="SSF55073">
    <property type="entry name" value="Nucleotide cyclase"/>
    <property type="match status" value="1"/>
</dbReference>
<evidence type="ECO:0000256" key="3">
    <source>
        <dbReference type="SAM" id="Phobius"/>
    </source>
</evidence>
<dbReference type="Proteomes" id="UP000000343">
    <property type="component" value="Chromosome"/>
</dbReference>
<dbReference type="InterPro" id="IPR050469">
    <property type="entry name" value="Diguanylate_Cyclase"/>
</dbReference>
<accession>E8X1M1</accession>
<dbReference type="NCBIfam" id="TIGR00254">
    <property type="entry name" value="GGDEF"/>
    <property type="match status" value="1"/>
</dbReference>
<keyword evidence="3" id="KW-0472">Membrane</keyword>
<dbReference type="PaxDb" id="1198114-AciX9_0872"/>
<dbReference type="RefSeq" id="WP_013579265.1">
    <property type="nucleotide sequence ID" value="NC_015064.1"/>
</dbReference>
<dbReference type="KEGG" id="acm:AciX9_0872"/>
<dbReference type="Pfam" id="PF00990">
    <property type="entry name" value="GGDEF"/>
    <property type="match status" value="1"/>
</dbReference>
<sequence>MRALRTTFIGIDHRLLPDPRKQPKVQASSPSILRSPRALDHTSLSPYDDAGNIAEDLELVTTQLLSIEAGALNFCPALETRFEHDTRRARSHRLWLEGAIAIVAMNLALILDCLLVHDHGWAVIARETAMITPVALTVNMIVKRNPPRWLREGSIAVSMVIICAMNIYAEGNTTTASSFFGIIGLFVTALFVGVVMRLRFPFLCASLAGMALVGSWSLNHSPALLHAERVMGSSLTLLALGLIFLAGMSLENSERRGYLSHMIADLQSKALTRANQELQRVSSIDKLTSLPNRRTLEERLASMWVACHQLNDFLSVVLIDVDHFKSINDTFGHLSGDQTLRAIGAVLLHGLRNQDDLAGRFGGEEFLVLLPHTGPTEAIEVADRIRTLVAGAPPRSRRTDDKQDPWPVTISCGVSSCNPRSGFEIDDLLRLADAALYNAKRSGRNRVEYQACTAHDPEGN</sequence>
<dbReference type="STRING" id="1198114.AciX9_0872"/>
<dbReference type="FunFam" id="3.30.70.270:FF:000001">
    <property type="entry name" value="Diguanylate cyclase domain protein"/>
    <property type="match status" value="1"/>
</dbReference>
<feature type="transmembrane region" description="Helical" evidence="3">
    <location>
        <begin position="149"/>
        <end position="169"/>
    </location>
</feature>
<reference evidence="6" key="1">
    <citation type="submission" date="2011-01" db="EMBL/GenBank/DDBJ databases">
        <title>Complete sequence of chromosome of Acidobacterium sp. MP5ACTX9.</title>
        <authorList>
            <consortium name="US DOE Joint Genome Institute"/>
            <person name="Lucas S."/>
            <person name="Copeland A."/>
            <person name="Lapidus A."/>
            <person name="Cheng J.-F."/>
            <person name="Goodwin L."/>
            <person name="Pitluck S."/>
            <person name="Teshima H."/>
            <person name="Detter J.C."/>
            <person name="Han C."/>
            <person name="Tapia R."/>
            <person name="Land M."/>
            <person name="Hauser L."/>
            <person name="Kyrpides N."/>
            <person name="Ivanova N."/>
            <person name="Ovchinnikova G."/>
            <person name="Pagani I."/>
            <person name="Rawat S.R."/>
            <person name="Mannisto M."/>
            <person name="Haggblom M.M."/>
            <person name="Woyke T."/>
        </authorList>
    </citation>
    <scope>NUCLEOTIDE SEQUENCE [LARGE SCALE GENOMIC DNA]</scope>
    <source>
        <strain evidence="6">MP5ACTX9</strain>
    </source>
</reference>
<organism evidence="6">
    <name type="scientific">Granulicella tundricola (strain ATCC BAA-1859 / DSM 23138 / MP5ACTX9)</name>
    <dbReference type="NCBI Taxonomy" id="1198114"/>
    <lineage>
        <taxon>Bacteria</taxon>
        <taxon>Pseudomonadati</taxon>
        <taxon>Acidobacteriota</taxon>
        <taxon>Terriglobia</taxon>
        <taxon>Terriglobales</taxon>
        <taxon>Acidobacteriaceae</taxon>
        <taxon>Granulicella</taxon>
    </lineage>
</organism>
<keyword evidence="3" id="KW-0812">Transmembrane</keyword>
<evidence type="ECO:0000313" key="5">
    <source>
        <dbReference type="EMBL" id="ADW67940.1"/>
    </source>
</evidence>
<dbReference type="InterPro" id="IPR000160">
    <property type="entry name" value="GGDEF_dom"/>
</dbReference>
<gene>
    <name evidence="5" type="ordered locus">AciX9_0872</name>
</gene>
<feature type="transmembrane region" description="Helical" evidence="3">
    <location>
        <begin position="175"/>
        <end position="195"/>
    </location>
</feature>
<evidence type="ECO:0000256" key="2">
    <source>
        <dbReference type="ARBA" id="ARBA00034247"/>
    </source>
</evidence>
<keyword evidence="3" id="KW-1133">Transmembrane helix</keyword>
<feature type="transmembrane region" description="Helical" evidence="3">
    <location>
        <begin position="200"/>
        <end position="218"/>
    </location>
</feature>
<keyword evidence="6" id="KW-1185">Reference proteome</keyword>
<evidence type="ECO:0000313" key="6">
    <source>
        <dbReference type="Proteomes" id="UP000000343"/>
    </source>
</evidence>
<feature type="transmembrane region" description="Helical" evidence="3">
    <location>
        <begin position="94"/>
        <end position="117"/>
    </location>
</feature>
<dbReference type="PANTHER" id="PTHR45138:SF9">
    <property type="entry name" value="DIGUANYLATE CYCLASE DGCM-RELATED"/>
    <property type="match status" value="1"/>
</dbReference>
<evidence type="ECO:0000259" key="4">
    <source>
        <dbReference type="PROSITE" id="PS50887"/>
    </source>
</evidence>
<dbReference type="OrthoDB" id="9759607at2"/>
<dbReference type="SMART" id="SM00267">
    <property type="entry name" value="GGDEF"/>
    <property type="match status" value="1"/>
</dbReference>
<feature type="transmembrane region" description="Helical" evidence="3">
    <location>
        <begin position="123"/>
        <end position="142"/>
    </location>
</feature>
<dbReference type="GO" id="GO:0052621">
    <property type="term" value="F:diguanylate cyclase activity"/>
    <property type="evidence" value="ECO:0007669"/>
    <property type="project" value="UniProtKB-EC"/>
</dbReference>
<dbReference type="HOGENOM" id="CLU_000445_11_2_0"/>
<dbReference type="PANTHER" id="PTHR45138">
    <property type="entry name" value="REGULATORY COMPONENTS OF SENSORY TRANSDUCTION SYSTEM"/>
    <property type="match status" value="1"/>
</dbReference>
<evidence type="ECO:0000256" key="1">
    <source>
        <dbReference type="ARBA" id="ARBA00012528"/>
    </source>
</evidence>
<protein>
    <recommendedName>
        <fullName evidence="1">diguanylate cyclase</fullName>
        <ecNumber evidence="1">2.7.7.65</ecNumber>
    </recommendedName>
</protein>
<dbReference type="EMBL" id="CP002480">
    <property type="protein sequence ID" value="ADW67940.1"/>
    <property type="molecule type" value="Genomic_DNA"/>
</dbReference>
<name>E8X1M1_GRATM</name>
<dbReference type="Gene3D" id="3.30.70.270">
    <property type="match status" value="1"/>
</dbReference>